<name>A0A4Q1K1L0_9FLAO</name>
<evidence type="ECO:0008006" key="4">
    <source>
        <dbReference type="Google" id="ProtNLM"/>
    </source>
</evidence>
<evidence type="ECO:0000313" key="2">
    <source>
        <dbReference type="EMBL" id="RXR18883.1"/>
    </source>
</evidence>
<feature type="chain" id="PRO_5020649765" description="DUF4468 domain-containing protein" evidence="1">
    <location>
        <begin position="18"/>
        <end position="142"/>
    </location>
</feature>
<gene>
    <name evidence="2" type="ORF">EQG61_13575</name>
</gene>
<evidence type="ECO:0000313" key="3">
    <source>
        <dbReference type="Proteomes" id="UP000289857"/>
    </source>
</evidence>
<evidence type="ECO:0000256" key="1">
    <source>
        <dbReference type="SAM" id="SignalP"/>
    </source>
</evidence>
<dbReference type="OrthoDB" id="9831241at2"/>
<keyword evidence="1" id="KW-0732">Signal</keyword>
<dbReference type="AlphaFoldDB" id="A0A4Q1K1L0"/>
<dbReference type="EMBL" id="SBKN01000012">
    <property type="protein sequence ID" value="RXR18883.1"/>
    <property type="molecule type" value="Genomic_DNA"/>
</dbReference>
<keyword evidence="3" id="KW-1185">Reference proteome</keyword>
<dbReference type="Proteomes" id="UP000289857">
    <property type="component" value="Unassembled WGS sequence"/>
</dbReference>
<accession>A0A4Q1K1L0</accession>
<feature type="signal peptide" evidence="1">
    <location>
        <begin position="1"/>
        <end position="17"/>
    </location>
</feature>
<dbReference type="RefSeq" id="WP_129462493.1">
    <property type="nucleotide sequence ID" value="NZ_SBKN01000012.1"/>
</dbReference>
<organism evidence="2 3">
    <name type="scientific">Flavobacterium stagni</name>
    <dbReference type="NCBI Taxonomy" id="2506421"/>
    <lineage>
        <taxon>Bacteria</taxon>
        <taxon>Pseudomonadati</taxon>
        <taxon>Bacteroidota</taxon>
        <taxon>Flavobacteriia</taxon>
        <taxon>Flavobacteriales</taxon>
        <taxon>Flavobacteriaceae</taxon>
        <taxon>Flavobacterium</taxon>
    </lineage>
</organism>
<protein>
    <recommendedName>
        <fullName evidence="4">DUF4468 domain-containing protein</fullName>
    </recommendedName>
</protein>
<comment type="caution">
    <text evidence="2">The sequence shown here is derived from an EMBL/GenBank/DDBJ whole genome shotgun (WGS) entry which is preliminary data.</text>
</comment>
<sequence>MKNLFNLILFLSVVCSAQIDNTFLLFQYRKFGINGKQINVEFKIINLTSIMVYKTIDNKMEMPFEIEKVKYDLLIKELKSAVELKPKEEEIICSHGNYLHIQYKENGKYKNIESECISPKMNSWAFSLLEKFLKLIDEKEIF</sequence>
<reference evidence="3" key="1">
    <citation type="submission" date="2019-01" db="EMBL/GenBank/DDBJ databases">
        <title>Cytophagaceae bacterium strain CAR-16.</title>
        <authorList>
            <person name="Chen W.-M."/>
        </authorList>
    </citation>
    <scope>NUCLEOTIDE SEQUENCE [LARGE SCALE GENOMIC DNA]</scope>
    <source>
        <strain evidence="3">WWJ-16</strain>
    </source>
</reference>
<proteinExistence type="predicted"/>